<proteinExistence type="predicted"/>
<evidence type="ECO:0000313" key="2">
    <source>
        <dbReference type="Proteomes" id="UP001501231"/>
    </source>
</evidence>
<name>A0ABN3K6E0_9ACTN</name>
<sequence length="101" mass="10402">MRVTVERVGGFAGGATVVADYDTAELPEKEAARVREAVESFSEARVRGPMGEIGADLPGYRISVSEPGGAAPDVFDIRGDPSAEGAALQDPLDVLLRGSAG</sequence>
<dbReference type="RefSeq" id="WP_344596567.1">
    <property type="nucleotide sequence ID" value="NZ_BAAARW010000038.1"/>
</dbReference>
<dbReference type="Pfam" id="PF20242">
    <property type="entry name" value="Emfourin"/>
    <property type="match status" value="1"/>
</dbReference>
<dbReference type="Proteomes" id="UP001501231">
    <property type="component" value="Unassembled WGS sequence"/>
</dbReference>
<accession>A0ABN3K6E0</accession>
<organism evidence="1 2">
    <name type="scientific">Actinomadura vinacea</name>
    <dbReference type="NCBI Taxonomy" id="115336"/>
    <lineage>
        <taxon>Bacteria</taxon>
        <taxon>Bacillati</taxon>
        <taxon>Actinomycetota</taxon>
        <taxon>Actinomycetes</taxon>
        <taxon>Streptosporangiales</taxon>
        <taxon>Thermomonosporaceae</taxon>
        <taxon>Actinomadura</taxon>
    </lineage>
</organism>
<dbReference type="InterPro" id="IPR049457">
    <property type="entry name" value="Emfourin"/>
</dbReference>
<comment type="caution">
    <text evidence="1">The sequence shown here is derived from an EMBL/GenBank/DDBJ whole genome shotgun (WGS) entry which is preliminary data.</text>
</comment>
<dbReference type="EMBL" id="BAAARW010000038">
    <property type="protein sequence ID" value="GAA2450892.1"/>
    <property type="molecule type" value="Genomic_DNA"/>
</dbReference>
<keyword evidence="2" id="KW-1185">Reference proteome</keyword>
<evidence type="ECO:0000313" key="1">
    <source>
        <dbReference type="EMBL" id="GAA2450892.1"/>
    </source>
</evidence>
<gene>
    <name evidence="1" type="ORF">GCM10010191_81170</name>
</gene>
<reference evidence="1 2" key="1">
    <citation type="journal article" date="2019" name="Int. J. Syst. Evol. Microbiol.">
        <title>The Global Catalogue of Microorganisms (GCM) 10K type strain sequencing project: providing services to taxonomists for standard genome sequencing and annotation.</title>
        <authorList>
            <consortium name="The Broad Institute Genomics Platform"/>
            <consortium name="The Broad Institute Genome Sequencing Center for Infectious Disease"/>
            <person name="Wu L."/>
            <person name="Ma J."/>
        </authorList>
    </citation>
    <scope>NUCLEOTIDE SEQUENCE [LARGE SCALE GENOMIC DNA]</scope>
    <source>
        <strain evidence="1 2">JCM 3325</strain>
    </source>
</reference>
<protein>
    <submittedName>
        <fullName evidence="1">Uncharacterized protein</fullName>
    </submittedName>
</protein>